<feature type="domain" description="DUF3645" evidence="10">
    <location>
        <begin position="2323"/>
        <end position="2356"/>
    </location>
</feature>
<dbReference type="Pfam" id="PF12359">
    <property type="entry name" value="DUF3645"/>
    <property type="match status" value="1"/>
</dbReference>
<evidence type="ECO:0000256" key="4">
    <source>
        <dbReference type="ARBA" id="ARBA00022786"/>
    </source>
</evidence>
<protein>
    <recommendedName>
        <fullName evidence="2">ubiquitinyl hydrolase 1</fullName>
        <ecNumber evidence="2">3.4.19.12</ecNumber>
    </recommendedName>
</protein>
<keyword evidence="7" id="KW-0175">Coiled coil</keyword>
<keyword evidence="4" id="KW-0833">Ubl conjugation pathway</keyword>
<keyword evidence="13" id="KW-1185">Reference proteome</keyword>
<comment type="catalytic activity">
    <reaction evidence="1">
        <text>Thiol-dependent hydrolysis of ester, thioester, amide, peptide and isopeptide bonds formed by the C-terminal Gly of ubiquitin (a 76-residue protein attached to proteins as an intracellular targeting signal).</text>
        <dbReference type="EC" id="3.4.19.12"/>
    </reaction>
</comment>
<evidence type="ECO:0000259" key="10">
    <source>
        <dbReference type="Pfam" id="PF12359"/>
    </source>
</evidence>
<dbReference type="GO" id="GO:0004843">
    <property type="term" value="F:cysteine-type deubiquitinase activity"/>
    <property type="evidence" value="ECO:0007669"/>
    <property type="project" value="UniProtKB-EC"/>
</dbReference>
<gene>
    <name evidence="12" type="ORF">GMOD_00004528</name>
</gene>
<proteinExistence type="predicted"/>
<accession>A0A3M7M1C4</accession>
<keyword evidence="3" id="KW-0645">Protease</keyword>
<evidence type="ECO:0000256" key="8">
    <source>
        <dbReference type="SAM" id="MobiDB-lite"/>
    </source>
</evidence>
<feature type="region of interest" description="Disordered" evidence="8">
    <location>
        <begin position="1652"/>
        <end position="1672"/>
    </location>
</feature>
<dbReference type="Proteomes" id="UP000265663">
    <property type="component" value="Unassembled WGS sequence"/>
</dbReference>
<evidence type="ECO:0000256" key="7">
    <source>
        <dbReference type="SAM" id="Coils"/>
    </source>
</evidence>
<dbReference type="InterPro" id="IPR046541">
    <property type="entry name" value="DUF6606"/>
</dbReference>
<dbReference type="InterPro" id="IPR051346">
    <property type="entry name" value="OTU_Deubiquitinase"/>
</dbReference>
<evidence type="ECO:0000256" key="5">
    <source>
        <dbReference type="ARBA" id="ARBA00022801"/>
    </source>
</evidence>
<feature type="domain" description="DUF3638" evidence="9">
    <location>
        <begin position="1977"/>
        <end position="2200"/>
    </location>
</feature>
<evidence type="ECO:0000256" key="6">
    <source>
        <dbReference type="ARBA" id="ARBA00022807"/>
    </source>
</evidence>
<evidence type="ECO:0000313" key="13">
    <source>
        <dbReference type="Proteomes" id="UP000265663"/>
    </source>
</evidence>
<sequence>MTSTVLNLRQVRNTSGFISDSQLQDKLHGLASGMTFGAIPLEIKAQNAAVIISKQGVSADVIFEVFELSPPNEIVMRTKGRLKRSFPTSACQITPEQLQEKGLIESLSQTLGKMSYQEAPELQPQTHKHGQDHVELRDTTNPGLITDMFIHILYAIGQSIDVQGVWKNTREDVLWHDTLLPWRRSPLWLLVRTTMQLQFTRYSSPEVYKAVMVNLLARVLQSARIHEEFIGTDLLYVISAKLTRRVEKLRSLVSENSFAIYTRYALELLRETRSLMKNRIQRFTDSVDKNMNMTLLASLQPCNELDIHLPQVDAFVANIFQRKRQSRETKFLPSITCLAYLEHELPTNFNRSGEYAYFYLAEVEKWVEDHLSSWMEWQIYDPTKCKQLCQLLNDYYCCAIEAYATVSCLPRSLSIMYLTVTEIWIACDKCACTMYPLLREFDPELHLSSFQSLSLPFKKQLERLLAAEVYLQSRKSNAKPDAPSLYRDFGHPQSFAVKFFDGSSAHQKLLERIEGDAEMARQLKREELNRAKQMYQSMMNDSEKLSCDYLEVQNQLPERISTEHPPEHSLTCKKCCLQSMAAKLRIQVHEWPLSSNQEKAKATVFELQVPESYSYWRDITMFFLRAVLSFIPTNNKPPSTRYHLKKQHGLVGFWSSRPKPRISLLSEVKPLTGTHYREKRDVMSLSEADVCVDNALQYRYFDNSDDIFNEGLLPTEEVSISCTYKLPTRAFQLEAYLREPTSHAITPNRVIAGLSDCPPHFSLDEYKAFGSLPIGYRLQYQNILVQIAMPTIDLAKVETQCLLLQILHRAGPQSNQMRVERTAHEILATETFCQALIEKIEYAIERVRENWETWRAASSLVQLILRILTITTSERISSICLELLEEFRKISLTWLKHLRDRVSTAANKSQRKQLSSRLTEIGLLCTSTFDMDGEYLRDILCCKHQISALVYASVVVQENKDVTSSEHDYLHRDMLQSWRLLLFRAFPMLAENISADNFQQGLNNALMASWASFRPTNRWSILSMPRNHWIHVESDGLVVHYNLLTAEVLVNGSPLSRLPEPYVKHEVYSSLFNKFPLEVRPSTEPGMEFSAKHSFHSTWCYKLSLGMVGSDMLILAARDGKKYDLVPSHLFKSQLPTIFVEDYFHWYDHKTDEIEFRHRDAPWDPTNALWRLKRSGTSWRFLNGSKSLINPFGNIGSNISDILASLELQSQIHISYDRASCSILIELPRRRLSFHYTPGKYEIHSHQYQGMIIDTDQQIGTLSGLSKLILKHERRVEDRLALIPEGVVSFSTTETGCVSVWVELDTARATHAYQVDEVLGRLIDDGSLQSKLYLCYLHALTSHCLPDALTGHTGTETALSILRCGAVSSFDVLSEDDINMLELIARLTPERRFYPAHLETMQEVCWEERLSFMSQHPSFYTAVDKLFSISRKTKLLHRDRLYPDAPKLTFANRSLLERDMIRTASFRVDGFGAEHYTYEMDRYNEARARVSHPGRGPRCASTAGMMFRNEPTLHSPIESQNLLSSLEDVFHNATVQGLNGDFNLATLKYDASWLAKPSSFLPDIWCNLHFLLATSPDRLNKFDLMIWLSTAAFADFADMNLVQTLAAFYNCSDLSLIEIPSDPAFDLAKGYGPALSAIKDLAGLYQPRDDCPEYNTPRAPGETKKGWKNKRKRDFESNQSSAATAFAAALCEQWPTAVPTMPHTLSADIYLRTESVMPEICGMFQAWHENHRFSQYLEKVSNTLAQQNFVRVKYERYRFIEVQSLSIADVGSNIYRIHDIFSLRAPVLPVISMNSTLVDMPKPLQPLQIPIEQQTSDAGTQQAQERLIVLCRKLRVGAKSSSERDYILDLRDSCDSLVLREAKYQIHAGLSSNEIYIRIEKYLGDCRNFLRDMNSVLRRLVESGDNIAAQTDQSPRISPKFWVSQLNRDRFDILTIDWKTAVINYGLAVTELHRARRLLALSYQPHELAEELRNHGHQNWSPMDFPETLLLEIESGLLVREVQEEIAKQMRSPPNAANSVMQLNMGEGKSSVIVPIIAAFLAQGELLVRVIVAKPQSRQMFQMLVSKLGGLLNRRVYHMPFSRDLKLGASEAEAIAEIYEDCMVTRGIMLVQPEHILSLKLMGIECLLNGKPDIGRSLLRTQKFFENKSRDIVDESDENFSVRFELIYTMGTQRPVELSPKRWSIIHAILGIVIRYAKDVKRMFPASIEFDSRWGARFPRTRILGSDAEEKLLDLISEHICKVGIVGLHSVARQPFAVKQMIFRYIRNKDLSPEDVDQIENGTFWAQNIKGPLLLIRGLIAGGVLSFTLKSKRWRVNYGLDLDRIPETRVAVPYRSKDSPSLRSEFSHPDVVITLTSLTYYYGGLTDQDLFDTFAHLEKSDQADTEYRIWIRSARALPEAFHYLTGVNIKDRYQCTTSLFPLLRYSKGAIDYYLSHLVFPKAMMEFPHKLSASGWDLGTIKSHPTTGFSGTNDSRHVLPLSVRYLDSEKQNYTNALVLAYILQDENGTKLLPPYTNADCLLEMVNAMEPPAQVILDAGAQILELSNMQVAEKWLRMCNLDRTKAKAVVFFNDEELSVLDPNGRIELLQTSPFAKDLDGCLVYLDQAHTRGTDLKLPKHYRAAVTLGANLTKDSLVQACMRMRKLGKGQSIIFCIPEEIQTQVLERTAKERSTEIDVSDVLTWAITETWADMRRSIPLWATQGHRYEYRKDCLNGAETTFEQAHQFIEQESQSLEDRYRPLLHKSLDTNPDWDTTNKNICKILERCRDFEATSFDRDSLHEEQERELAPENEGEREVQRPAPMEAERHKLHSDLIRLVITGMFHVRSDGFFPAFNNMELPRGAERLEQKQQLPTDLLVTADFMRTVRCPGSSVTSSSHVSASYLRPVQWILSVLDMNEPSTSRTSRRLVIISPFEAEHLLPAVQKSNIVTMHLYAPRVSLGFFPLDTLDLYCVGRAFSARDSGIHRSQIVQLNLFAGQLYFASYAEYVELCKCLGLASEAPEEGEILQADGFIMPPTGDWGLEKSPVRFLKQHFAMRREGQSIEKTHLGRVLEGGLLESREFRTQ</sequence>
<evidence type="ECO:0000256" key="1">
    <source>
        <dbReference type="ARBA" id="ARBA00000707"/>
    </source>
</evidence>
<dbReference type="GO" id="GO:0006508">
    <property type="term" value="P:proteolysis"/>
    <property type="evidence" value="ECO:0007669"/>
    <property type="project" value="UniProtKB-KW"/>
</dbReference>
<evidence type="ECO:0000259" key="11">
    <source>
        <dbReference type="Pfam" id="PF20255"/>
    </source>
</evidence>
<evidence type="ECO:0000256" key="2">
    <source>
        <dbReference type="ARBA" id="ARBA00012759"/>
    </source>
</evidence>
<dbReference type="InterPro" id="IPR022099">
    <property type="entry name" value="DUF3638"/>
</dbReference>
<feature type="domain" description="DUF6606" evidence="11">
    <location>
        <begin position="3"/>
        <end position="221"/>
    </location>
</feature>
<dbReference type="PANTHER" id="PTHR13367:SF34">
    <property type="match status" value="1"/>
</dbReference>
<dbReference type="EMBL" id="KE747814">
    <property type="protein sequence ID" value="RMZ68305.1"/>
    <property type="molecule type" value="Genomic_DNA"/>
</dbReference>
<dbReference type="Pfam" id="PF12340">
    <property type="entry name" value="DUF3638"/>
    <property type="match status" value="1"/>
</dbReference>
<keyword evidence="5" id="KW-0378">Hydrolase</keyword>
<dbReference type="EC" id="3.4.19.12" evidence="2"/>
<organism evidence="12 13">
    <name type="scientific">Pyrenophora seminiperda CCB06</name>
    <dbReference type="NCBI Taxonomy" id="1302712"/>
    <lineage>
        <taxon>Eukaryota</taxon>
        <taxon>Fungi</taxon>
        <taxon>Dikarya</taxon>
        <taxon>Ascomycota</taxon>
        <taxon>Pezizomycotina</taxon>
        <taxon>Dothideomycetes</taxon>
        <taxon>Pleosporomycetidae</taxon>
        <taxon>Pleosporales</taxon>
        <taxon>Pleosporineae</taxon>
        <taxon>Pleosporaceae</taxon>
        <taxon>Pyrenophora</taxon>
    </lineage>
</organism>
<dbReference type="InterPro" id="IPR022105">
    <property type="entry name" value="DUF3645"/>
</dbReference>
<evidence type="ECO:0000256" key="3">
    <source>
        <dbReference type="ARBA" id="ARBA00022670"/>
    </source>
</evidence>
<feature type="coiled-coil region" evidence="7">
    <location>
        <begin position="506"/>
        <end position="545"/>
    </location>
</feature>
<keyword evidence="6" id="KW-0788">Thiol protease</keyword>
<feature type="region of interest" description="Disordered" evidence="8">
    <location>
        <begin position="2773"/>
        <end position="2798"/>
    </location>
</feature>
<dbReference type="OrthoDB" id="3182339at2759"/>
<dbReference type="PANTHER" id="PTHR13367">
    <property type="entry name" value="UBIQUITIN THIOESTERASE"/>
    <property type="match status" value="1"/>
</dbReference>
<reference evidence="12 13" key="1">
    <citation type="journal article" date="2014" name="PLoS ONE">
        <title>De novo Genome Assembly of the Fungal Plant Pathogen Pyrenophora semeniperda.</title>
        <authorList>
            <person name="Soliai M.M."/>
            <person name="Meyer S.E."/>
            <person name="Udall J.A."/>
            <person name="Elzinga D.E."/>
            <person name="Hermansen R.A."/>
            <person name="Bodily P.M."/>
            <person name="Hart A.A."/>
            <person name="Coleman C.E."/>
        </authorList>
    </citation>
    <scope>NUCLEOTIDE SEQUENCE [LARGE SCALE GENOMIC DNA]</scope>
    <source>
        <strain evidence="12 13">CCB06</strain>
        <tissue evidence="12">Mycelium</tissue>
    </source>
</reference>
<evidence type="ECO:0000313" key="12">
    <source>
        <dbReference type="EMBL" id="RMZ68305.1"/>
    </source>
</evidence>
<name>A0A3M7M1C4_9PLEO</name>
<dbReference type="Pfam" id="PF20255">
    <property type="entry name" value="DUF6606"/>
    <property type="match status" value="1"/>
</dbReference>
<evidence type="ECO:0000259" key="9">
    <source>
        <dbReference type="Pfam" id="PF12340"/>
    </source>
</evidence>